<dbReference type="Pfam" id="PF01459">
    <property type="entry name" value="Porin_3"/>
    <property type="match status" value="1"/>
</dbReference>
<dbReference type="InterPro" id="IPR027246">
    <property type="entry name" value="Porin_Euk/Tom40"/>
</dbReference>
<sequence>MVSKFSDLAKAPTDLLNDDYATKVSLKAKKGAGPVAVTIDTTRATSGAISSKVGGKFSYAGLSFDKAQLEASGGQTLETSICPAPGLKVSFKGSKGADLGCDYKSGNFVGTAKLDVKDLAKVSSSACLGLSHGITVGGDAAYSLKDTSFSGYNLGASYASGPLFAAATTGSKLSSVNLNVMYTVNPQLSIASSTSHSASKHTLSGVGGLYKASFGDVKAKVSQDGVIAASLIKEVAPKVKVTASGSMSGIDTSTFKYGLGVTM</sequence>
<accession>A0A7S3QAT3</accession>
<dbReference type="AlphaFoldDB" id="A0A7S3QAT3"/>
<dbReference type="Gene3D" id="2.40.160.10">
    <property type="entry name" value="Porin"/>
    <property type="match status" value="1"/>
</dbReference>
<dbReference type="PANTHER" id="PTHR11743:SF70">
    <property type="entry name" value="GH26960P-RELATED"/>
    <property type="match status" value="1"/>
</dbReference>
<dbReference type="EMBL" id="HBIO01019932">
    <property type="protein sequence ID" value="CAE0470486.1"/>
    <property type="molecule type" value="Transcribed_RNA"/>
</dbReference>
<proteinExistence type="predicted"/>
<evidence type="ECO:0000313" key="1">
    <source>
        <dbReference type="EMBL" id="CAE0470486.1"/>
    </source>
</evidence>
<dbReference type="InterPro" id="IPR023614">
    <property type="entry name" value="Porin_dom_sf"/>
</dbReference>
<protein>
    <submittedName>
        <fullName evidence="1">Uncharacterized protein</fullName>
    </submittedName>
</protein>
<dbReference type="GO" id="GO:0005741">
    <property type="term" value="C:mitochondrial outer membrane"/>
    <property type="evidence" value="ECO:0007669"/>
    <property type="project" value="InterPro"/>
</dbReference>
<reference evidence="1" key="1">
    <citation type="submission" date="2021-01" db="EMBL/GenBank/DDBJ databases">
        <authorList>
            <person name="Corre E."/>
            <person name="Pelletier E."/>
            <person name="Niang G."/>
            <person name="Scheremetjew M."/>
            <person name="Finn R."/>
            <person name="Kale V."/>
            <person name="Holt S."/>
            <person name="Cochrane G."/>
            <person name="Meng A."/>
            <person name="Brown T."/>
            <person name="Cohen L."/>
        </authorList>
    </citation>
    <scope>NUCLEOTIDE SEQUENCE</scope>
    <source>
        <strain evidence="1">MM31A-1</strain>
    </source>
</reference>
<organism evidence="1">
    <name type="scientific">Chaetoceros debilis</name>
    <dbReference type="NCBI Taxonomy" id="122233"/>
    <lineage>
        <taxon>Eukaryota</taxon>
        <taxon>Sar</taxon>
        <taxon>Stramenopiles</taxon>
        <taxon>Ochrophyta</taxon>
        <taxon>Bacillariophyta</taxon>
        <taxon>Coscinodiscophyceae</taxon>
        <taxon>Chaetocerotophycidae</taxon>
        <taxon>Chaetocerotales</taxon>
        <taxon>Chaetocerotaceae</taxon>
        <taxon>Chaetoceros</taxon>
    </lineage>
</organism>
<name>A0A7S3QAT3_9STRA</name>
<dbReference type="SUPFAM" id="SSF56935">
    <property type="entry name" value="Porins"/>
    <property type="match status" value="1"/>
</dbReference>
<dbReference type="InterPro" id="IPR001925">
    <property type="entry name" value="Porin_Euk"/>
</dbReference>
<dbReference type="GO" id="GO:0008308">
    <property type="term" value="F:voltage-gated monoatomic anion channel activity"/>
    <property type="evidence" value="ECO:0007669"/>
    <property type="project" value="InterPro"/>
</dbReference>
<gene>
    <name evidence="1" type="ORF">CDEB00056_LOCUS15339</name>
</gene>
<dbReference type="PANTHER" id="PTHR11743">
    <property type="entry name" value="VOLTAGE-DEPENDENT ANION-SELECTIVE CHANNEL"/>
    <property type="match status" value="1"/>
</dbReference>